<evidence type="ECO:0000313" key="6">
    <source>
        <dbReference type="Proteomes" id="UP000320475"/>
    </source>
</evidence>
<evidence type="ECO:0000313" key="3">
    <source>
        <dbReference type="EMBL" id="TPX41881.1"/>
    </source>
</evidence>
<feature type="coiled-coil region" evidence="1">
    <location>
        <begin position="248"/>
        <end position="275"/>
    </location>
</feature>
<evidence type="ECO:0000313" key="5">
    <source>
        <dbReference type="Proteomes" id="UP000317494"/>
    </source>
</evidence>
<feature type="transmembrane region" description="Helical" evidence="2">
    <location>
        <begin position="32"/>
        <end position="51"/>
    </location>
</feature>
<keyword evidence="2" id="KW-1133">Transmembrane helix</keyword>
<evidence type="ECO:0000313" key="4">
    <source>
        <dbReference type="EMBL" id="TPX46919.1"/>
    </source>
</evidence>
<reference evidence="5 6" key="1">
    <citation type="journal article" date="2019" name="Sci. Rep.">
        <title>Comparative genomics of chytrid fungi reveal insights into the obligate biotrophic and pathogenic lifestyle of Synchytrium endobioticum.</title>
        <authorList>
            <person name="van de Vossenberg B.T.L.H."/>
            <person name="Warris S."/>
            <person name="Nguyen H.D.T."/>
            <person name="van Gent-Pelzer M.P.E."/>
            <person name="Joly D.L."/>
            <person name="van de Geest H.C."/>
            <person name="Bonants P.J.M."/>
            <person name="Smith D.S."/>
            <person name="Levesque C.A."/>
            <person name="van der Lee T.A.J."/>
        </authorList>
    </citation>
    <scope>NUCLEOTIDE SEQUENCE [LARGE SCALE GENOMIC DNA]</scope>
    <source>
        <strain evidence="4 6">LEV6574</strain>
        <strain evidence="3 5">MB42</strain>
    </source>
</reference>
<dbReference type="AlphaFoldDB" id="A0A507CS47"/>
<proteinExistence type="predicted"/>
<keyword evidence="2" id="KW-0472">Membrane</keyword>
<dbReference type="OrthoDB" id="2097220at2759"/>
<dbReference type="Proteomes" id="UP000320475">
    <property type="component" value="Unassembled WGS sequence"/>
</dbReference>
<keyword evidence="2" id="KW-0812">Transmembrane</keyword>
<evidence type="ECO:0000256" key="2">
    <source>
        <dbReference type="SAM" id="Phobius"/>
    </source>
</evidence>
<keyword evidence="1" id="KW-0175">Coiled coil</keyword>
<organism evidence="3 5">
    <name type="scientific">Synchytrium endobioticum</name>
    <dbReference type="NCBI Taxonomy" id="286115"/>
    <lineage>
        <taxon>Eukaryota</taxon>
        <taxon>Fungi</taxon>
        <taxon>Fungi incertae sedis</taxon>
        <taxon>Chytridiomycota</taxon>
        <taxon>Chytridiomycota incertae sedis</taxon>
        <taxon>Chytridiomycetes</taxon>
        <taxon>Synchytriales</taxon>
        <taxon>Synchytriaceae</taxon>
        <taxon>Synchytrium</taxon>
    </lineage>
</organism>
<keyword evidence="5" id="KW-1185">Reference proteome</keyword>
<dbReference type="EMBL" id="QEAM01000090">
    <property type="protein sequence ID" value="TPX46919.1"/>
    <property type="molecule type" value="Genomic_DNA"/>
</dbReference>
<feature type="transmembrane region" description="Helical" evidence="2">
    <location>
        <begin position="66"/>
        <end position="86"/>
    </location>
</feature>
<accession>A0A507CS47</accession>
<dbReference type="Proteomes" id="UP000317494">
    <property type="component" value="Unassembled WGS sequence"/>
</dbReference>
<dbReference type="PANTHER" id="PTHR41390:SF1">
    <property type="entry name" value="NADH-UBIQUINONE OXIDOREDUCTASE 213 KDA SUBUNIT"/>
    <property type="match status" value="1"/>
</dbReference>
<name>A0A507CS47_9FUNG</name>
<protein>
    <submittedName>
        <fullName evidence="3">Uncharacterized protein</fullName>
    </submittedName>
</protein>
<sequence length="279" mass="31386">MATSAHTGTTMDDGSSASPSYHPFIIYSVKKIIIYSSTASAIGASLGALYGEVKGLSRLSYAFNMGANWMIVGLPFFSLRELVLVYSKEVKARQGCSPWHRLGRDEFIASTLSGSLVGTKLGHMWRGWKAVPAGIIVYGGLAGIAQLTITSVRRWKQDTAYMEWKKAVGLIIDSPVHTVDNATRARWWKNQENFYRKRDQDDVVVPPSNYYWDPVKDGLDWVSNKINQHVTLPEWASPMANALDIEYRKKLNMQIQALEAQVTVLRKRVDELKRDKETV</sequence>
<evidence type="ECO:0000256" key="1">
    <source>
        <dbReference type="SAM" id="Coils"/>
    </source>
</evidence>
<dbReference type="CDD" id="cd14686">
    <property type="entry name" value="bZIP"/>
    <property type="match status" value="1"/>
</dbReference>
<comment type="caution">
    <text evidence="3">The sequence shown here is derived from an EMBL/GenBank/DDBJ whole genome shotgun (WGS) entry which is preliminary data.</text>
</comment>
<feature type="transmembrane region" description="Helical" evidence="2">
    <location>
        <begin position="131"/>
        <end position="152"/>
    </location>
</feature>
<dbReference type="VEuPathDB" id="FungiDB:SeMB42_g05369"/>
<dbReference type="PANTHER" id="PTHR41390">
    <property type="entry name" value="CHROMOSOME 7, WHOLE GENOME SHOTGUN SEQUENCE"/>
    <property type="match status" value="1"/>
</dbReference>
<gene>
    <name evidence="4" type="ORF">SeLEV6574_g02947</name>
    <name evidence="3" type="ORF">SeMB42_g05369</name>
</gene>
<dbReference type="EMBL" id="QEAN01000253">
    <property type="protein sequence ID" value="TPX41881.1"/>
    <property type="molecule type" value="Genomic_DNA"/>
</dbReference>